<keyword evidence="3" id="KW-1185">Reference proteome</keyword>
<dbReference type="Proteomes" id="UP000278855">
    <property type="component" value="Unassembled WGS sequence"/>
</dbReference>
<name>A0A3N4DL12_9GAMM</name>
<gene>
    <name evidence="2" type="ORF">EGC77_20230</name>
    <name evidence="1" type="ORF">EGC80_06550</name>
</gene>
<organism evidence="2 4">
    <name type="scientific">Shewanella psychromarinicola</name>
    <dbReference type="NCBI Taxonomy" id="2487742"/>
    <lineage>
        <taxon>Bacteria</taxon>
        <taxon>Pseudomonadati</taxon>
        <taxon>Pseudomonadota</taxon>
        <taxon>Gammaproteobacteria</taxon>
        <taxon>Alteromonadales</taxon>
        <taxon>Shewanellaceae</taxon>
        <taxon>Shewanella</taxon>
    </lineage>
</organism>
<dbReference type="KEGG" id="spsr:EGC80_06550"/>
<evidence type="ECO:0000313" key="1">
    <source>
        <dbReference type="EMBL" id="AZG37398.1"/>
    </source>
</evidence>
<dbReference type="Proteomes" id="UP000273778">
    <property type="component" value="Chromosome"/>
</dbReference>
<protein>
    <submittedName>
        <fullName evidence="2">DUF2238 domain-containing protein</fullName>
    </submittedName>
</protein>
<evidence type="ECO:0000313" key="2">
    <source>
        <dbReference type="EMBL" id="RPA22871.1"/>
    </source>
</evidence>
<dbReference type="OrthoDB" id="9786473at2"/>
<sequence length="68" mass="7270">MHSVVLLVLFFHSSRLIALATGENAEAFLGAQGYIWDTQSDMALALVGALNALVILSIPHDKQLHAVA</sequence>
<dbReference type="AlphaFoldDB" id="A0A3N4DL12"/>
<reference evidence="2" key="3">
    <citation type="submission" date="2018-11" db="EMBL/GenBank/DDBJ databases">
        <authorList>
            <person name="Hwang Y.J."/>
            <person name="Hwang C.Y."/>
        </authorList>
    </citation>
    <scope>NUCLEOTIDE SEQUENCE</scope>
    <source>
        <strain evidence="2">R106</strain>
    </source>
</reference>
<proteinExistence type="predicted"/>
<dbReference type="EMBL" id="CP034073">
    <property type="protein sequence ID" value="AZG37398.1"/>
    <property type="molecule type" value="Genomic_DNA"/>
</dbReference>
<dbReference type="EMBL" id="RKKB01000024">
    <property type="protein sequence ID" value="RPA22871.1"/>
    <property type="molecule type" value="Genomic_DNA"/>
</dbReference>
<dbReference type="Pfam" id="PF09997">
    <property type="entry name" value="DUF2238"/>
    <property type="match status" value="1"/>
</dbReference>
<evidence type="ECO:0000313" key="3">
    <source>
        <dbReference type="Proteomes" id="UP000273778"/>
    </source>
</evidence>
<accession>A0A3N4DL12</accession>
<reference evidence="1 3" key="1">
    <citation type="submission" date="2018-11" db="EMBL/GenBank/DDBJ databases">
        <title>Shewanella sp. M2.</title>
        <authorList>
            <person name="Hwang Y.J."/>
            <person name="Hwang C.Y."/>
        </authorList>
    </citation>
    <scope>NUCLEOTIDE SEQUENCE [LARGE SCALE GENOMIC DNA]</scope>
    <source>
        <strain evidence="1 3">M2</strain>
    </source>
</reference>
<evidence type="ECO:0000313" key="4">
    <source>
        <dbReference type="Proteomes" id="UP000278855"/>
    </source>
</evidence>
<dbReference type="InterPro" id="IPR014509">
    <property type="entry name" value="YjdF-like"/>
</dbReference>
<reference evidence="4" key="2">
    <citation type="submission" date="2018-11" db="EMBL/GenBank/DDBJ databases">
        <title>Shewanella sp. R106.</title>
        <authorList>
            <person name="Hwang Y.J."/>
            <person name="Hwang C.Y."/>
        </authorList>
    </citation>
    <scope>NUCLEOTIDE SEQUENCE [LARGE SCALE GENOMIC DNA]</scope>
    <source>
        <strain evidence="4">R106</strain>
    </source>
</reference>